<keyword evidence="4" id="KW-0679">Respiratory chain</keyword>
<dbReference type="Pfam" id="PF00034">
    <property type="entry name" value="Cytochrom_C"/>
    <property type="match status" value="2"/>
</dbReference>
<protein>
    <submittedName>
        <fullName evidence="11">Alcohol dehydrogenase cytochrome c subunit</fullName>
    </submittedName>
</protein>
<dbReference type="InterPro" id="IPR009056">
    <property type="entry name" value="Cyt_c-like_dom"/>
</dbReference>
<keyword evidence="11" id="KW-0614">Plasmid</keyword>
<dbReference type="SUPFAM" id="SSF46626">
    <property type="entry name" value="Cytochrome c"/>
    <property type="match status" value="2"/>
</dbReference>
<keyword evidence="7 8" id="KW-0408">Iron</keyword>
<dbReference type="InterPro" id="IPR036909">
    <property type="entry name" value="Cyt_c-like_dom_sf"/>
</dbReference>
<dbReference type="GO" id="GO:0009055">
    <property type="term" value="F:electron transfer activity"/>
    <property type="evidence" value="ECO:0007669"/>
    <property type="project" value="InterPro"/>
</dbReference>
<evidence type="ECO:0000313" key="11">
    <source>
        <dbReference type="EMBL" id="ARO15970.1"/>
    </source>
</evidence>
<dbReference type="Gene3D" id="1.10.760.10">
    <property type="entry name" value="Cytochrome c-like domain"/>
    <property type="match status" value="2"/>
</dbReference>
<gene>
    <name evidence="11" type="ORF">BVG79_p1000168</name>
</gene>
<dbReference type="KEGG" id="kro:BVG79_p1000168"/>
<evidence type="ECO:0000256" key="6">
    <source>
        <dbReference type="ARBA" id="ARBA00022982"/>
    </source>
</evidence>
<dbReference type="InterPro" id="IPR051459">
    <property type="entry name" value="Cytochrome_c-type_DH"/>
</dbReference>
<organism evidence="11 12">
    <name type="scientific">Ketogulonicigenium robustum</name>
    <dbReference type="NCBI Taxonomy" id="92947"/>
    <lineage>
        <taxon>Bacteria</taxon>
        <taxon>Pseudomonadati</taxon>
        <taxon>Pseudomonadota</taxon>
        <taxon>Alphaproteobacteria</taxon>
        <taxon>Rhodobacterales</taxon>
        <taxon>Roseobacteraceae</taxon>
        <taxon>Ketogulonicigenium</taxon>
    </lineage>
</organism>
<evidence type="ECO:0000256" key="9">
    <source>
        <dbReference type="SAM" id="SignalP"/>
    </source>
</evidence>
<evidence type="ECO:0000259" key="10">
    <source>
        <dbReference type="PROSITE" id="PS51007"/>
    </source>
</evidence>
<dbReference type="RefSeq" id="WP_085787538.1">
    <property type="nucleotide sequence ID" value="NZ_CP019938.1"/>
</dbReference>
<evidence type="ECO:0000256" key="5">
    <source>
        <dbReference type="ARBA" id="ARBA00022723"/>
    </source>
</evidence>
<proteinExistence type="predicted"/>
<keyword evidence="6" id="KW-0249">Electron transport</keyword>
<feature type="chain" id="PRO_5012754911" evidence="9">
    <location>
        <begin position="21"/>
        <end position="272"/>
    </location>
</feature>
<dbReference type="PROSITE" id="PS51007">
    <property type="entry name" value="CYTC"/>
    <property type="match status" value="2"/>
</dbReference>
<keyword evidence="5 8" id="KW-0479">Metal-binding</keyword>
<feature type="signal peptide" evidence="9">
    <location>
        <begin position="1"/>
        <end position="20"/>
    </location>
</feature>
<evidence type="ECO:0000256" key="3">
    <source>
        <dbReference type="ARBA" id="ARBA00022617"/>
    </source>
</evidence>
<dbReference type="EMBL" id="CP019938">
    <property type="protein sequence ID" value="ARO15970.1"/>
    <property type="molecule type" value="Genomic_DNA"/>
</dbReference>
<dbReference type="PRINTS" id="PR00605">
    <property type="entry name" value="CYTCHROMECIC"/>
</dbReference>
<accession>A0A1W6P3P3</accession>
<feature type="domain" description="Cytochrome c" evidence="10">
    <location>
        <begin position="30"/>
        <end position="142"/>
    </location>
</feature>
<dbReference type="PANTHER" id="PTHR35008:SF8">
    <property type="entry name" value="ALCOHOL DEHYDROGENASE CYTOCHROME C SUBUNIT"/>
    <property type="match status" value="1"/>
</dbReference>
<name>A0A1W6P3P3_9RHOB</name>
<dbReference type="Proteomes" id="UP000242447">
    <property type="component" value="Plasmid unnamed1"/>
</dbReference>
<dbReference type="InterPro" id="IPR008168">
    <property type="entry name" value="Cyt_C_IC"/>
</dbReference>
<dbReference type="PANTHER" id="PTHR35008">
    <property type="entry name" value="BLL4482 PROTEIN-RELATED"/>
    <property type="match status" value="1"/>
</dbReference>
<evidence type="ECO:0000313" key="12">
    <source>
        <dbReference type="Proteomes" id="UP000242447"/>
    </source>
</evidence>
<keyword evidence="2" id="KW-0813">Transport</keyword>
<evidence type="ECO:0000256" key="2">
    <source>
        <dbReference type="ARBA" id="ARBA00022448"/>
    </source>
</evidence>
<dbReference type="OrthoDB" id="9811281at2"/>
<sequence length="272" mass="27907">MKKTAFFAMTMLAAPTLAIAQTETAPATPEVIAHGADIVSASCASCHTPRNSAGEQATDPADPTFLGGNDMGGWWAPSLRGGGTAQYGIANWSADDIAEYLATGRNQYAAVGGMMKGVVERSTSTMSPDDLTAIAAFLKSVPADEQTAAAKPGEPESTTARLTAAVDLSLGERLYIDNCGACHFVDGQGGARIFPVLDGASIVNAPVAGGLIETILNGAETPSTEGGPSKNLMPAFGGRLTDEEVAALATFVRQAWTNTADAVTPEDVADLR</sequence>
<reference evidence="11 12" key="1">
    <citation type="submission" date="2017-02" db="EMBL/GenBank/DDBJ databases">
        <title>Ketogulonicigenium robustum SPU B003 Genome sequencing and assembly.</title>
        <authorList>
            <person name="Li Y."/>
            <person name="Liu L."/>
            <person name="Wang C."/>
            <person name="Zhang M."/>
            <person name="Zhang T."/>
            <person name="Zhang Y."/>
        </authorList>
    </citation>
    <scope>NUCLEOTIDE SEQUENCE [LARGE SCALE GENOMIC DNA]</scope>
    <source>
        <strain evidence="11 12">SPU_B003</strain>
        <plasmid evidence="11 12">unnamed1</plasmid>
    </source>
</reference>
<keyword evidence="12" id="KW-1185">Reference proteome</keyword>
<feature type="domain" description="Cytochrome c" evidence="10">
    <location>
        <begin position="166"/>
        <end position="256"/>
    </location>
</feature>
<dbReference type="GO" id="GO:0020037">
    <property type="term" value="F:heme binding"/>
    <property type="evidence" value="ECO:0007669"/>
    <property type="project" value="InterPro"/>
</dbReference>
<keyword evidence="9" id="KW-0732">Signal</keyword>
<keyword evidence="3 8" id="KW-0349">Heme</keyword>
<evidence type="ECO:0000256" key="1">
    <source>
        <dbReference type="ARBA" id="ARBA00001926"/>
    </source>
</evidence>
<evidence type="ECO:0000256" key="4">
    <source>
        <dbReference type="ARBA" id="ARBA00022660"/>
    </source>
</evidence>
<dbReference type="AlphaFoldDB" id="A0A1W6P3P3"/>
<comment type="cofactor">
    <cofactor evidence="1">
        <name>heme c</name>
        <dbReference type="ChEBI" id="CHEBI:61717"/>
    </cofactor>
</comment>
<evidence type="ECO:0000256" key="7">
    <source>
        <dbReference type="ARBA" id="ARBA00023004"/>
    </source>
</evidence>
<dbReference type="GO" id="GO:0005506">
    <property type="term" value="F:iron ion binding"/>
    <property type="evidence" value="ECO:0007669"/>
    <property type="project" value="InterPro"/>
</dbReference>
<evidence type="ECO:0000256" key="8">
    <source>
        <dbReference type="PROSITE-ProRule" id="PRU00433"/>
    </source>
</evidence>
<geneLocation type="plasmid" evidence="11">
    <name>unnamed1</name>
</geneLocation>